<evidence type="ECO:0008006" key="4">
    <source>
        <dbReference type="Google" id="ProtNLM"/>
    </source>
</evidence>
<dbReference type="InterPro" id="IPR029062">
    <property type="entry name" value="Class_I_gatase-like"/>
</dbReference>
<sequence>MQNPKVTLLLLVAVAYTTLASAQQVADTLFNPEIVRPAYAKAQGPAVLIDEAHSNFHTVKGRFKPFARVLEKDGYVVGGFSQPFTNEGLTAAKILVIANALHPDNGENWSLPTPSAFTDAEIEALNAWVKKGGALFLIADHMPFPGAAEKLAASFGFRFLNGFAMKKKAGKDLFTPGKGLMTNALTNGRDKTEKIASLQTFTGQAFEIPQNATPVVVLSSDYEIKLPQTAWEFEKNTQVVSAENLVQGAYMKYGAGRVVVFGEAAMFTAQLQRGKNKMGMNAPSASQNAQFLLNTIHWLDGIIK</sequence>
<evidence type="ECO:0000313" key="2">
    <source>
        <dbReference type="EMBL" id="MBT1695990.1"/>
    </source>
</evidence>
<dbReference type="AlphaFoldDB" id="A0AAP2DGQ0"/>
<keyword evidence="1" id="KW-0732">Signal</keyword>
<dbReference type="Gene3D" id="3.40.50.880">
    <property type="match status" value="1"/>
</dbReference>
<evidence type="ECO:0000256" key="1">
    <source>
        <dbReference type="SAM" id="SignalP"/>
    </source>
</evidence>
<keyword evidence="3" id="KW-1185">Reference proteome</keyword>
<feature type="chain" id="PRO_5043012678" description="DUF4350 domain-containing protein" evidence="1">
    <location>
        <begin position="23"/>
        <end position="304"/>
    </location>
</feature>
<comment type="caution">
    <text evidence="2">The sequence shown here is derived from an EMBL/GenBank/DDBJ whole genome shotgun (WGS) entry which is preliminary data.</text>
</comment>
<proteinExistence type="predicted"/>
<reference evidence="2 3" key="1">
    <citation type="submission" date="2021-05" db="EMBL/GenBank/DDBJ databases">
        <title>A Polyphasic approach of four new species of the genus Ohtaekwangia: Ohtaekwangia histidinii sp. nov., Ohtaekwangia cretensis sp. nov., Ohtaekwangia indiensis sp. nov., Ohtaekwangia reichenbachii sp. nov. from diverse environment.</title>
        <authorList>
            <person name="Octaviana S."/>
        </authorList>
    </citation>
    <scope>NUCLEOTIDE SEQUENCE [LARGE SCALE GENOMIC DNA]</scope>
    <source>
        <strain evidence="2 3">PWU4</strain>
    </source>
</reference>
<name>A0AAP2DGQ0_9BACT</name>
<dbReference type="Proteomes" id="UP001319200">
    <property type="component" value="Unassembled WGS sequence"/>
</dbReference>
<organism evidence="2 3">
    <name type="scientific">Chryseosolibacter histidini</name>
    <dbReference type="NCBI Taxonomy" id="2782349"/>
    <lineage>
        <taxon>Bacteria</taxon>
        <taxon>Pseudomonadati</taxon>
        <taxon>Bacteroidota</taxon>
        <taxon>Cytophagia</taxon>
        <taxon>Cytophagales</taxon>
        <taxon>Chryseotaleaceae</taxon>
        <taxon>Chryseosolibacter</taxon>
    </lineage>
</organism>
<dbReference type="RefSeq" id="WP_254160857.1">
    <property type="nucleotide sequence ID" value="NZ_JAHESF010000003.1"/>
</dbReference>
<dbReference type="SUPFAM" id="SSF52317">
    <property type="entry name" value="Class I glutamine amidotransferase-like"/>
    <property type="match status" value="1"/>
</dbReference>
<accession>A0AAP2DGQ0</accession>
<protein>
    <recommendedName>
        <fullName evidence="4">DUF4350 domain-containing protein</fullName>
    </recommendedName>
</protein>
<dbReference type="EMBL" id="JAHESF010000003">
    <property type="protein sequence ID" value="MBT1695990.1"/>
    <property type="molecule type" value="Genomic_DNA"/>
</dbReference>
<gene>
    <name evidence="2" type="ORF">KK083_03820</name>
</gene>
<evidence type="ECO:0000313" key="3">
    <source>
        <dbReference type="Proteomes" id="UP001319200"/>
    </source>
</evidence>
<feature type="signal peptide" evidence="1">
    <location>
        <begin position="1"/>
        <end position="22"/>
    </location>
</feature>